<comment type="caution">
    <text evidence="2">The sequence shown here is derived from an EMBL/GenBank/DDBJ whole genome shotgun (WGS) entry which is preliminary data.</text>
</comment>
<dbReference type="EMBL" id="VSSQ01001096">
    <property type="protein sequence ID" value="MPM05054.1"/>
    <property type="molecule type" value="Genomic_DNA"/>
</dbReference>
<dbReference type="AlphaFoldDB" id="A0A644WS39"/>
<proteinExistence type="predicted"/>
<feature type="transmembrane region" description="Helical" evidence="1">
    <location>
        <begin position="14"/>
        <end position="37"/>
    </location>
</feature>
<name>A0A644WS39_9ZZZZ</name>
<keyword evidence="1" id="KW-0472">Membrane</keyword>
<keyword evidence="1" id="KW-1133">Transmembrane helix</keyword>
<keyword evidence="1" id="KW-0812">Transmembrane</keyword>
<sequence>MDILFNFSKKNKGFLMIDAIVAVVIVTVALVALSYLYTQGTKAGIMAGSSERAMEIGAQRIEFLKKGAGVGYSADDGLAVLVTAANSDKVVKLDGDNREYLVESSANLAQVSDTDNNNYGRDKLYKIVVTVSWTGPAAESVRLESYIAVE</sequence>
<evidence type="ECO:0000313" key="2">
    <source>
        <dbReference type="EMBL" id="MPM05054.1"/>
    </source>
</evidence>
<reference evidence="2" key="1">
    <citation type="submission" date="2019-08" db="EMBL/GenBank/DDBJ databases">
        <authorList>
            <person name="Kucharzyk K."/>
            <person name="Murdoch R.W."/>
            <person name="Higgins S."/>
            <person name="Loffler F."/>
        </authorList>
    </citation>
    <scope>NUCLEOTIDE SEQUENCE</scope>
</reference>
<gene>
    <name evidence="2" type="ORF">SDC9_51336</name>
</gene>
<accession>A0A644WS39</accession>
<protein>
    <recommendedName>
        <fullName evidence="3">Type 4 fimbrial biogenesis protein PilX N-terminal domain-containing protein</fullName>
    </recommendedName>
</protein>
<evidence type="ECO:0008006" key="3">
    <source>
        <dbReference type="Google" id="ProtNLM"/>
    </source>
</evidence>
<organism evidence="2">
    <name type="scientific">bioreactor metagenome</name>
    <dbReference type="NCBI Taxonomy" id="1076179"/>
    <lineage>
        <taxon>unclassified sequences</taxon>
        <taxon>metagenomes</taxon>
        <taxon>ecological metagenomes</taxon>
    </lineage>
</organism>
<evidence type="ECO:0000256" key="1">
    <source>
        <dbReference type="SAM" id="Phobius"/>
    </source>
</evidence>